<dbReference type="PROSITE" id="PS01124">
    <property type="entry name" value="HTH_ARAC_FAMILY_2"/>
    <property type="match status" value="1"/>
</dbReference>
<dbReference type="SMART" id="SM00342">
    <property type="entry name" value="HTH_ARAC"/>
    <property type="match status" value="1"/>
</dbReference>
<dbReference type="SUPFAM" id="SSF46689">
    <property type="entry name" value="Homeodomain-like"/>
    <property type="match status" value="2"/>
</dbReference>
<dbReference type="RefSeq" id="WP_022470205.1">
    <property type="nucleotide sequence ID" value="NZ_AP022660.1"/>
</dbReference>
<dbReference type="Pfam" id="PF12833">
    <property type="entry name" value="HTH_18"/>
    <property type="match status" value="1"/>
</dbReference>
<keyword evidence="1" id="KW-0805">Transcription regulation</keyword>
<evidence type="ECO:0000256" key="2">
    <source>
        <dbReference type="ARBA" id="ARBA00023125"/>
    </source>
</evidence>
<dbReference type="EMBL" id="AP022660">
    <property type="protein sequence ID" value="BCA49024.1"/>
    <property type="molecule type" value="Genomic_DNA"/>
</dbReference>
<dbReference type="InterPro" id="IPR018062">
    <property type="entry name" value="HTH_AraC-typ_CS"/>
</dbReference>
<feature type="domain" description="HTH araC/xylS-type" evidence="4">
    <location>
        <begin position="184"/>
        <end position="282"/>
    </location>
</feature>
<dbReference type="Proteomes" id="UP000095576">
    <property type="component" value="Unassembled WGS sequence"/>
</dbReference>
<dbReference type="PATRIC" id="fig|818.29.peg.4205"/>
<dbReference type="InterPro" id="IPR020449">
    <property type="entry name" value="Tscrpt_reg_AraC-type_HTH"/>
</dbReference>
<dbReference type="Gene3D" id="1.10.10.60">
    <property type="entry name" value="Homeodomain-like"/>
    <property type="match status" value="2"/>
</dbReference>
<dbReference type="InterPro" id="IPR014710">
    <property type="entry name" value="RmlC-like_jellyroll"/>
</dbReference>
<dbReference type="SUPFAM" id="SSF51182">
    <property type="entry name" value="RmlC-like cupins"/>
    <property type="match status" value="1"/>
</dbReference>
<sequence length="290" mass="33622">MEYIQREITPIGEEDLFIVLNHPHAKFDYAAHFHSDYEINMVINGKGKRIVGDCVAPFSDIDLVMVGPNIPHRWISESDHDEAHVVTIQFHKETLEYPIINKKIFYPIKQLFTDSSYGIEFSQETSLALKDTILNLSHRQGVDSALEFFKILYHLSISENQKLLLAANNERDFAIRESKSRRINKVIAYIQEHFQEEISLELVASSVGMSESAFSHFFKKRTNRSFIDFLNDIRIGNAAKMLYETSNTISEICYASGFNNVSNFNRLFKKKKGQTPTEYRENVQKFMTKF</sequence>
<dbReference type="AlphaFoldDB" id="A0A139JZ95"/>
<evidence type="ECO:0000313" key="7">
    <source>
        <dbReference type="Proteomes" id="UP000095576"/>
    </source>
</evidence>
<keyword evidence="2 6" id="KW-0238">DNA-binding</keyword>
<evidence type="ECO:0000256" key="3">
    <source>
        <dbReference type="ARBA" id="ARBA00023163"/>
    </source>
</evidence>
<organism evidence="5 8">
    <name type="scientific">Bacteroides thetaiotaomicron</name>
    <dbReference type="NCBI Taxonomy" id="818"/>
    <lineage>
        <taxon>Bacteria</taxon>
        <taxon>Pseudomonadati</taxon>
        <taxon>Bacteroidota</taxon>
        <taxon>Bacteroidia</taxon>
        <taxon>Bacteroidales</taxon>
        <taxon>Bacteroidaceae</taxon>
        <taxon>Bacteroides</taxon>
    </lineage>
</organism>
<dbReference type="Proteomes" id="UP000500882">
    <property type="component" value="Chromosome"/>
</dbReference>
<dbReference type="PRINTS" id="PR00032">
    <property type="entry name" value="HTHARAC"/>
</dbReference>
<dbReference type="PANTHER" id="PTHR43280:SF27">
    <property type="entry name" value="TRANSCRIPTIONAL REGULATOR MTLR"/>
    <property type="match status" value="1"/>
</dbReference>
<proteinExistence type="predicted"/>
<evidence type="ECO:0000313" key="5">
    <source>
        <dbReference type="EMBL" id="BCA49024.1"/>
    </source>
</evidence>
<dbReference type="PANTHER" id="PTHR43280">
    <property type="entry name" value="ARAC-FAMILY TRANSCRIPTIONAL REGULATOR"/>
    <property type="match status" value="1"/>
</dbReference>
<dbReference type="PROSITE" id="PS00041">
    <property type="entry name" value="HTH_ARAC_FAMILY_1"/>
    <property type="match status" value="1"/>
</dbReference>
<evidence type="ECO:0000313" key="8">
    <source>
        <dbReference type="Proteomes" id="UP000500882"/>
    </source>
</evidence>
<dbReference type="GO" id="GO:0003700">
    <property type="term" value="F:DNA-binding transcription factor activity"/>
    <property type="evidence" value="ECO:0007669"/>
    <property type="project" value="InterPro"/>
</dbReference>
<gene>
    <name evidence="6" type="primary">rhaS_5</name>
    <name evidence="5" type="ORF">BatF92_09660</name>
    <name evidence="6" type="ORF">ERS852511_03708</name>
</gene>
<evidence type="ECO:0000256" key="1">
    <source>
        <dbReference type="ARBA" id="ARBA00023015"/>
    </source>
</evidence>
<accession>A0A139JZ95</accession>
<reference evidence="6 7" key="1">
    <citation type="submission" date="2015-09" db="EMBL/GenBank/DDBJ databases">
        <authorList>
            <consortium name="Pathogen Informatics"/>
        </authorList>
    </citation>
    <scope>NUCLEOTIDE SEQUENCE [LARGE SCALE GENOMIC DNA]</scope>
    <source>
        <strain evidence="6 7">2789STDY5834899</strain>
    </source>
</reference>
<reference evidence="5 8" key="2">
    <citation type="submission" date="2020-02" db="EMBL/GenBank/DDBJ databases">
        <title>Whole-genome sequencing and comparative analysis of the genomes of Bacteroides thetaiotaomicron and Escherichia coli isolated from a healthy resident in Vietnam.</title>
        <authorList>
            <person name="Mohsin M."/>
            <person name="Tanaka K."/>
            <person name="Kawahara R."/>
            <person name="Kondo S."/>
            <person name="Noguchi H."/>
            <person name="Motooka D."/>
            <person name="Nakamura S."/>
            <person name="Khong D.T."/>
            <person name="Nguyen T.N."/>
            <person name="Tran H.T."/>
            <person name="Yamamoto Y."/>
        </authorList>
    </citation>
    <scope>NUCLEOTIDE SEQUENCE [LARGE SCALE GENOMIC DNA]</scope>
    <source>
        <strain evidence="5 8">F9-2</strain>
    </source>
</reference>
<dbReference type="InterPro" id="IPR018060">
    <property type="entry name" value="HTH_AraC"/>
</dbReference>
<protein>
    <submittedName>
        <fullName evidence="5">AraC family transcriptional regulator</fullName>
    </submittedName>
    <submittedName>
        <fullName evidence="6">AraC-type DNA-binding domain-containing proteins</fullName>
    </submittedName>
</protein>
<dbReference type="EMBL" id="CZAP01000016">
    <property type="protein sequence ID" value="CUP93138.1"/>
    <property type="molecule type" value="Genomic_DNA"/>
</dbReference>
<dbReference type="GO" id="GO:0043565">
    <property type="term" value="F:sequence-specific DNA binding"/>
    <property type="evidence" value="ECO:0007669"/>
    <property type="project" value="InterPro"/>
</dbReference>
<name>A0A139JZ95_BACT4</name>
<dbReference type="InterPro" id="IPR011051">
    <property type="entry name" value="RmlC_Cupin_sf"/>
</dbReference>
<dbReference type="Gene3D" id="2.60.120.10">
    <property type="entry name" value="Jelly Rolls"/>
    <property type="match status" value="1"/>
</dbReference>
<dbReference type="InterPro" id="IPR009057">
    <property type="entry name" value="Homeodomain-like_sf"/>
</dbReference>
<evidence type="ECO:0000259" key="4">
    <source>
        <dbReference type="PROSITE" id="PS01124"/>
    </source>
</evidence>
<keyword evidence="3" id="KW-0804">Transcription</keyword>
<evidence type="ECO:0000313" key="6">
    <source>
        <dbReference type="EMBL" id="CUP93138.1"/>
    </source>
</evidence>